<gene>
    <name evidence="2" type="ORF">SEMRO_74_G040660.1</name>
</gene>
<reference evidence="2" key="1">
    <citation type="submission" date="2020-06" db="EMBL/GenBank/DDBJ databases">
        <authorList>
            <consortium name="Plant Systems Biology data submission"/>
        </authorList>
    </citation>
    <scope>NUCLEOTIDE SEQUENCE</scope>
    <source>
        <strain evidence="2">D6</strain>
    </source>
</reference>
<keyword evidence="3" id="KW-1185">Reference proteome</keyword>
<evidence type="ECO:0000256" key="1">
    <source>
        <dbReference type="SAM" id="MobiDB-lite"/>
    </source>
</evidence>
<feature type="region of interest" description="Disordered" evidence="1">
    <location>
        <begin position="68"/>
        <end position="91"/>
    </location>
</feature>
<sequence>MMTGTGTPFKYSTPCRSKKQRLGRIGIEEENVKACMDVSDLFLTPPFGIQLLSLENRQEEDRCCVGSSSAATRSFPSPPFSTTPSTPLQKKSHRVRRTRFGGNDNAVLQTPLAASAVLRPRVIEDSQVKSSSVLDLNRSEMKALSLPSLPDSPRSVGAFALRRRASSGSEAKRSKRVAPRVLFG</sequence>
<organism evidence="2 3">
    <name type="scientific">Seminavis robusta</name>
    <dbReference type="NCBI Taxonomy" id="568900"/>
    <lineage>
        <taxon>Eukaryota</taxon>
        <taxon>Sar</taxon>
        <taxon>Stramenopiles</taxon>
        <taxon>Ochrophyta</taxon>
        <taxon>Bacillariophyta</taxon>
        <taxon>Bacillariophyceae</taxon>
        <taxon>Bacillariophycidae</taxon>
        <taxon>Naviculales</taxon>
        <taxon>Naviculaceae</taxon>
        <taxon>Seminavis</taxon>
    </lineage>
</organism>
<evidence type="ECO:0000313" key="2">
    <source>
        <dbReference type="EMBL" id="CAB9500023.1"/>
    </source>
</evidence>
<dbReference type="Proteomes" id="UP001153069">
    <property type="component" value="Unassembled WGS sequence"/>
</dbReference>
<accession>A0A9N8H7R9</accession>
<feature type="region of interest" description="Disordered" evidence="1">
    <location>
        <begin position="162"/>
        <end position="184"/>
    </location>
</feature>
<dbReference type="AlphaFoldDB" id="A0A9N8H7R9"/>
<dbReference type="EMBL" id="CAICTM010000073">
    <property type="protein sequence ID" value="CAB9500023.1"/>
    <property type="molecule type" value="Genomic_DNA"/>
</dbReference>
<comment type="caution">
    <text evidence="2">The sequence shown here is derived from an EMBL/GenBank/DDBJ whole genome shotgun (WGS) entry which is preliminary data.</text>
</comment>
<evidence type="ECO:0000313" key="3">
    <source>
        <dbReference type="Proteomes" id="UP001153069"/>
    </source>
</evidence>
<proteinExistence type="predicted"/>
<name>A0A9N8H7R9_9STRA</name>
<protein>
    <submittedName>
        <fullName evidence="2">Uncharacterized protein</fullName>
    </submittedName>
</protein>